<name>A0AC61RBJ5_9FIRM</name>
<evidence type="ECO:0000313" key="2">
    <source>
        <dbReference type="Proteomes" id="UP000308836"/>
    </source>
</evidence>
<accession>A0AC61RBJ5</accession>
<proteinExistence type="predicted"/>
<evidence type="ECO:0000313" key="1">
    <source>
        <dbReference type="EMBL" id="TGY67327.1"/>
    </source>
</evidence>
<dbReference type="Proteomes" id="UP000308836">
    <property type="component" value="Unassembled WGS sequence"/>
</dbReference>
<dbReference type="EMBL" id="SRYG01000001">
    <property type="protein sequence ID" value="TGY67327.1"/>
    <property type="molecule type" value="Genomic_DNA"/>
</dbReference>
<comment type="caution">
    <text evidence="1">The sequence shown here is derived from an EMBL/GenBank/DDBJ whole genome shotgun (WGS) entry which is preliminary data.</text>
</comment>
<gene>
    <name evidence="1" type="ORF">E5336_00715</name>
</gene>
<sequence length="304" mass="32817">MRNDYYEQLKSRLLLRHSAKEVKDMIAYLQEAAKDSGLSEEDYLASLGPIEEVAAYFEGEEPKETKTPPIPNPDKAAASTGFETLESVLVSIPNGSLKLSCSENPGIVCTEGENAINIRFEETKLVVSAKPQAKLGLFNRKYPNIALEIVLPDKCVLETLEVHTVNANAHLHHMLANRAAFETVNGDFTIGESSFGTTRASAVNGDIRFANANLGRVKIDTVNGDLALKACAVTEGKIDTVNGKLSLDMETDATIKAETVCAKIVSDTGFVYSGVPGTKLKQPGSHPDHMLKISSVGGKIHFAR</sequence>
<keyword evidence="2" id="KW-1185">Reference proteome</keyword>
<reference evidence="1" key="1">
    <citation type="submission" date="2019-04" db="EMBL/GenBank/DDBJ databases">
        <title>Microbes associate with the intestines of laboratory mice.</title>
        <authorList>
            <person name="Navarre W."/>
            <person name="Wong E."/>
            <person name="Huang K."/>
            <person name="Tropini C."/>
            <person name="Ng K."/>
            <person name="Yu B."/>
        </authorList>
    </citation>
    <scope>NUCLEOTIDE SEQUENCE</scope>
    <source>
        <strain evidence="1">NM09_H32</strain>
    </source>
</reference>
<organism evidence="1 2">
    <name type="scientific">Dubosiella muris</name>
    <dbReference type="NCBI Taxonomy" id="3038133"/>
    <lineage>
        <taxon>Bacteria</taxon>
        <taxon>Bacillati</taxon>
        <taxon>Bacillota</taxon>
        <taxon>Erysipelotrichia</taxon>
        <taxon>Erysipelotrichales</taxon>
        <taxon>Erysipelotrichaceae</taxon>
        <taxon>Dubosiella</taxon>
    </lineage>
</organism>
<protein>
    <submittedName>
        <fullName evidence="1">Uncharacterized protein</fullName>
    </submittedName>
</protein>